<protein>
    <submittedName>
        <fullName evidence="2">Type VI secretion system contractile sheath small subunit</fullName>
    </submittedName>
</protein>
<dbReference type="InterPro" id="IPR008312">
    <property type="entry name" value="T6SS_TssB1"/>
</dbReference>
<dbReference type="PANTHER" id="PTHR35850">
    <property type="entry name" value="CYTOPLASMIC PROTEIN-RELATED"/>
    <property type="match status" value="1"/>
</dbReference>
<dbReference type="PANTHER" id="PTHR35850:SF1">
    <property type="entry name" value="TYPE VI SECRETION SYSTEM SHEATH PROTEIN TSSB1"/>
    <property type="match status" value="1"/>
</dbReference>
<organism evidence="2 3">
    <name type="scientific">Archangium minus</name>
    <dbReference type="NCBI Taxonomy" id="83450"/>
    <lineage>
        <taxon>Bacteria</taxon>
        <taxon>Pseudomonadati</taxon>
        <taxon>Myxococcota</taxon>
        <taxon>Myxococcia</taxon>
        <taxon>Myxococcales</taxon>
        <taxon>Cystobacterineae</taxon>
        <taxon>Archangiaceae</taxon>
        <taxon>Archangium</taxon>
    </lineage>
</organism>
<dbReference type="Proteomes" id="UP001611383">
    <property type="component" value="Chromosome"/>
</dbReference>
<dbReference type="EMBL" id="CP043494">
    <property type="protein sequence ID" value="WNG46157.1"/>
    <property type="molecule type" value="Genomic_DNA"/>
</dbReference>
<dbReference type="NCBIfam" id="TIGR03358">
    <property type="entry name" value="VI_chp_5"/>
    <property type="match status" value="1"/>
</dbReference>
<gene>
    <name evidence="2" type="primary">tssB</name>
    <name evidence="2" type="ORF">F0U60_20085</name>
</gene>
<keyword evidence="3" id="KW-1185">Reference proteome</keyword>
<proteinExistence type="predicted"/>
<reference evidence="2 3" key="1">
    <citation type="submission" date="2019-08" db="EMBL/GenBank/DDBJ databases">
        <title>Archangium and Cystobacter genomes.</title>
        <authorList>
            <person name="Chen I.-C.K."/>
            <person name="Wielgoss S."/>
        </authorList>
    </citation>
    <scope>NUCLEOTIDE SEQUENCE [LARGE SCALE GENOMIC DNA]</scope>
    <source>
        <strain evidence="2 3">Cbm 6</strain>
    </source>
</reference>
<feature type="coiled-coil region" evidence="1">
    <location>
        <begin position="139"/>
        <end position="166"/>
    </location>
</feature>
<evidence type="ECO:0000313" key="3">
    <source>
        <dbReference type="Proteomes" id="UP001611383"/>
    </source>
</evidence>
<name>A0ABY9WQR3_9BACT</name>
<keyword evidence="1" id="KW-0175">Coiled coil</keyword>
<accession>A0ABY9WQR3</accession>
<dbReference type="Pfam" id="PF05591">
    <property type="entry name" value="T6SS_VipA"/>
    <property type="match status" value="1"/>
</dbReference>
<sequence>MPAKESIQHVLDRIRPPRVQITYDVEIGDAVEQKELPLVVGILADLAGQREGLPRLKKRKFVEIDRDNFDKVMAAIEPRLKLSVEDKIRGDGNRMPVELKFESFDAFHPRQLVEQIEPLRKLLHSRQRLVDLLAKLDGNDALMEQLRSALKDKARLQALASELNAKSNP</sequence>
<dbReference type="RefSeq" id="WP_395822331.1">
    <property type="nucleotide sequence ID" value="NZ_CP043494.1"/>
</dbReference>
<evidence type="ECO:0000256" key="1">
    <source>
        <dbReference type="SAM" id="Coils"/>
    </source>
</evidence>
<dbReference type="PIRSF" id="PIRSF028301">
    <property type="entry name" value="UCP028301"/>
    <property type="match status" value="1"/>
</dbReference>
<evidence type="ECO:0000313" key="2">
    <source>
        <dbReference type="EMBL" id="WNG46157.1"/>
    </source>
</evidence>